<evidence type="ECO:0000256" key="9">
    <source>
        <dbReference type="NCBIfam" id="TIGR01015"/>
    </source>
</evidence>
<dbReference type="FunFam" id="2.60.120.10:FF:000034">
    <property type="entry name" value="Homogentisate 1,2-dioxygenase"/>
    <property type="match status" value="1"/>
</dbReference>
<dbReference type="Pfam" id="PF04209">
    <property type="entry name" value="HgmA_C"/>
    <property type="match status" value="1"/>
</dbReference>
<accession>A0A857JIE3</accession>
<dbReference type="EMBL" id="CP047656">
    <property type="protein sequence ID" value="QHJ11018.1"/>
    <property type="molecule type" value="Genomic_DNA"/>
</dbReference>
<keyword evidence="3 11" id="KW-0479">Metal-binding</keyword>
<dbReference type="InterPro" id="IPR014710">
    <property type="entry name" value="RmlC-like_jellyroll"/>
</dbReference>
<dbReference type="GO" id="GO:0046872">
    <property type="term" value="F:metal ion binding"/>
    <property type="evidence" value="ECO:0007669"/>
    <property type="project" value="UniProtKB-KW"/>
</dbReference>
<dbReference type="SUPFAM" id="SSF51182">
    <property type="entry name" value="RmlC-like cupins"/>
    <property type="match status" value="1"/>
</dbReference>
<evidence type="ECO:0000256" key="7">
    <source>
        <dbReference type="ARBA" id="ARBA00023004"/>
    </source>
</evidence>
<keyword evidence="15" id="KW-1185">Reference proteome</keyword>
<keyword evidence="4" id="KW-0828">Tyrosine catabolism</keyword>
<comment type="similarity">
    <text evidence="2">Belongs to the homogentisate dioxygenase family.</text>
</comment>
<feature type="binding site" evidence="11">
    <location>
        <position position="369"/>
    </location>
    <ligand>
        <name>homogentisate</name>
        <dbReference type="ChEBI" id="CHEBI:16169"/>
    </ligand>
</feature>
<dbReference type="GO" id="GO:0004411">
    <property type="term" value="F:homogentisate 1,2-dioxygenase activity"/>
    <property type="evidence" value="ECO:0007669"/>
    <property type="project" value="UniProtKB-UniRule"/>
</dbReference>
<evidence type="ECO:0000256" key="6">
    <source>
        <dbReference type="ARBA" id="ARBA00023002"/>
    </source>
</evidence>
<dbReference type="AlphaFoldDB" id="A0A857JIE3"/>
<sequence length="434" mass="48440">MSTNTELSYLAGFNNEHQTEALPGALPVGQFSPQRCPYGLYAEQFSTSAFTRPRHDNRRTWTYRIRPSIAMGDFSKIEKGAVRSGPITEVDCPPNVMRWDALPIPEAPTDFIDGLTTMAANGDVRGQTGIGIHVYRANKGMANRSFYSADGELLFIPQLGEFTAITEMGKLAIKPGEILVIPRGIKFKVEPTDGPIRGYLCENYGSPMELAERGPAGANGFANQRDFQYPVAYFEDKEGQHTVVAKFCGALYQAEQNHSPFDVVAWVGNSAPYKYDLSRFNVLNTVSFDHPDPSIFTVLTSPSGEPGVANVDFVIFPPRWMVAENTFRPPWYHRNFMSEFMGLIEGTYDAKEKGFEPGGMSLHNCMTPHGPEADVFDKATHAELAPQRYENTLAFMLESRYVIAPTEFALNTPQRQKQYLACWGDLKKHFNGQP</sequence>
<comment type="cofactor">
    <cofactor evidence="1 11">
        <name>Fe cation</name>
        <dbReference type="ChEBI" id="CHEBI:24875"/>
    </cofactor>
</comment>
<dbReference type="GO" id="GO:0005737">
    <property type="term" value="C:cytoplasm"/>
    <property type="evidence" value="ECO:0007669"/>
    <property type="project" value="TreeGrafter"/>
</dbReference>
<dbReference type="InterPro" id="IPR046452">
    <property type="entry name" value="HgmA_N"/>
</dbReference>
<dbReference type="RefSeq" id="WP_160178807.1">
    <property type="nucleotide sequence ID" value="NZ_CP047656.1"/>
</dbReference>
<dbReference type="Pfam" id="PF20510">
    <property type="entry name" value="HgmA_N"/>
    <property type="match status" value="1"/>
</dbReference>
<feature type="domain" description="Homogentisate 1,2-dioxygenase C-terminal" evidence="12">
    <location>
        <begin position="278"/>
        <end position="430"/>
    </location>
</feature>
<feature type="binding site" evidence="11">
    <location>
        <position position="348"/>
    </location>
    <ligand>
        <name>homogentisate</name>
        <dbReference type="ChEBI" id="CHEBI:16169"/>
    </ligand>
</feature>
<evidence type="ECO:0000313" key="15">
    <source>
        <dbReference type="Proteomes" id="UP000464524"/>
    </source>
</evidence>
<dbReference type="NCBIfam" id="TIGR01015">
    <property type="entry name" value="hmgA"/>
    <property type="match status" value="1"/>
</dbReference>
<evidence type="ECO:0000256" key="2">
    <source>
        <dbReference type="ARBA" id="ARBA00007757"/>
    </source>
</evidence>
<dbReference type="PANTHER" id="PTHR11056">
    <property type="entry name" value="HOMOGENTISATE 1,2-DIOXYGENASE"/>
    <property type="match status" value="1"/>
</dbReference>
<proteinExistence type="inferred from homology"/>
<evidence type="ECO:0000256" key="11">
    <source>
        <dbReference type="PIRSR" id="PIRSR605708-2"/>
    </source>
</evidence>
<dbReference type="Proteomes" id="UP000464524">
    <property type="component" value="Chromosome"/>
</dbReference>
<dbReference type="PANTHER" id="PTHR11056:SF0">
    <property type="entry name" value="HOMOGENTISATE 1,2-DIOXYGENASE"/>
    <property type="match status" value="1"/>
</dbReference>
<feature type="domain" description="Homogentisate 1,2-dioxygenase N-terminal" evidence="13">
    <location>
        <begin position="9"/>
        <end position="277"/>
    </location>
</feature>
<gene>
    <name evidence="14" type="ORF">FX988_01240</name>
</gene>
<feature type="binding site" evidence="11">
    <location>
        <position position="333"/>
    </location>
    <ligand>
        <name>Fe cation</name>
        <dbReference type="ChEBI" id="CHEBI:24875"/>
    </ligand>
</feature>
<evidence type="ECO:0000256" key="10">
    <source>
        <dbReference type="PIRSR" id="PIRSR605708-1"/>
    </source>
</evidence>
<dbReference type="InterPro" id="IPR046451">
    <property type="entry name" value="HgmA_C"/>
</dbReference>
<keyword evidence="5 14" id="KW-0223">Dioxygenase</keyword>
<organism evidence="14 15">
    <name type="scientific">Paraglaciecola mesophila</name>
    <dbReference type="NCBI Taxonomy" id="197222"/>
    <lineage>
        <taxon>Bacteria</taxon>
        <taxon>Pseudomonadati</taxon>
        <taxon>Pseudomonadota</taxon>
        <taxon>Gammaproteobacteria</taxon>
        <taxon>Alteromonadales</taxon>
        <taxon>Alteromonadaceae</taxon>
        <taxon>Paraglaciecola</taxon>
    </lineage>
</organism>
<dbReference type="Gene3D" id="2.60.120.10">
    <property type="entry name" value="Jelly Rolls"/>
    <property type="match status" value="1"/>
</dbReference>
<keyword evidence="6 14" id="KW-0560">Oxidoreductase</keyword>
<evidence type="ECO:0000256" key="3">
    <source>
        <dbReference type="ARBA" id="ARBA00022723"/>
    </source>
</evidence>
<evidence type="ECO:0000256" key="5">
    <source>
        <dbReference type="ARBA" id="ARBA00022964"/>
    </source>
</evidence>
<keyword evidence="7 11" id="KW-0408">Iron</keyword>
<dbReference type="OrthoDB" id="9811253at2"/>
<name>A0A857JIE3_9ALTE</name>
<evidence type="ECO:0000256" key="4">
    <source>
        <dbReference type="ARBA" id="ARBA00022878"/>
    </source>
</evidence>
<evidence type="ECO:0000256" key="8">
    <source>
        <dbReference type="ARBA" id="ARBA00023232"/>
    </source>
</evidence>
<evidence type="ECO:0000259" key="13">
    <source>
        <dbReference type="Pfam" id="PF20510"/>
    </source>
</evidence>
<evidence type="ECO:0000256" key="1">
    <source>
        <dbReference type="ARBA" id="ARBA00001962"/>
    </source>
</evidence>
<dbReference type="CDD" id="cd07000">
    <property type="entry name" value="cupin_HGO_N"/>
    <property type="match status" value="1"/>
</dbReference>
<evidence type="ECO:0000259" key="12">
    <source>
        <dbReference type="Pfam" id="PF04209"/>
    </source>
</evidence>
<dbReference type="EC" id="1.13.11.5" evidence="9"/>
<dbReference type="GO" id="GO:0006572">
    <property type="term" value="P:L-tyrosine catabolic process"/>
    <property type="evidence" value="ECO:0007669"/>
    <property type="project" value="UniProtKB-UniRule"/>
</dbReference>
<dbReference type="InterPro" id="IPR005708">
    <property type="entry name" value="Homogentis_dOase"/>
</dbReference>
<keyword evidence="8" id="KW-0585">Phenylalanine catabolism</keyword>
<feature type="binding site" evidence="11">
    <location>
        <position position="339"/>
    </location>
    <ligand>
        <name>Fe cation</name>
        <dbReference type="ChEBI" id="CHEBI:24875"/>
    </ligand>
</feature>
<reference evidence="14 15" key="1">
    <citation type="submission" date="2019-12" db="EMBL/GenBank/DDBJ databases">
        <title>Genome sequencing and assembly of endphytes of Porphyra tenera.</title>
        <authorList>
            <person name="Park J.M."/>
            <person name="Shin R."/>
            <person name="Jo S.H."/>
        </authorList>
    </citation>
    <scope>NUCLEOTIDE SEQUENCE [LARGE SCALE GENOMIC DNA]</scope>
    <source>
        <strain evidence="14 15">GPM4</strain>
    </source>
</reference>
<feature type="active site" description="Proton acceptor" evidence="10">
    <location>
        <position position="290"/>
    </location>
</feature>
<evidence type="ECO:0000313" key="14">
    <source>
        <dbReference type="EMBL" id="QHJ11018.1"/>
    </source>
</evidence>
<dbReference type="InterPro" id="IPR011051">
    <property type="entry name" value="RmlC_Cupin_sf"/>
</dbReference>
<feature type="binding site" evidence="11">
    <location>
        <position position="369"/>
    </location>
    <ligand>
        <name>Fe cation</name>
        <dbReference type="ChEBI" id="CHEBI:24875"/>
    </ligand>
</feature>
<dbReference type="KEGG" id="pmes:FX988_01240"/>
<dbReference type="GO" id="GO:0006559">
    <property type="term" value="P:L-phenylalanine catabolic process"/>
    <property type="evidence" value="ECO:0007669"/>
    <property type="project" value="UniProtKB-UniRule"/>
</dbReference>
<protein>
    <recommendedName>
        <fullName evidence="9">Homogentisate 1,2-dioxygenase</fullName>
        <ecNumber evidence="9">1.13.11.5</ecNumber>
    </recommendedName>
</protein>